<organism evidence="10">
    <name type="scientific">uncultured Desulfovibrio sp</name>
    <dbReference type="NCBI Taxonomy" id="167968"/>
    <lineage>
        <taxon>Bacteria</taxon>
        <taxon>Pseudomonadati</taxon>
        <taxon>Thermodesulfobacteriota</taxon>
        <taxon>Desulfovibrionia</taxon>
        <taxon>Desulfovibrionales</taxon>
        <taxon>Desulfovibrionaceae</taxon>
        <taxon>Desulfovibrio</taxon>
        <taxon>environmental samples</taxon>
    </lineage>
</organism>
<evidence type="ECO:0000256" key="4">
    <source>
        <dbReference type="ARBA" id="ARBA00022676"/>
    </source>
</evidence>
<dbReference type="SUPFAM" id="SSF53448">
    <property type="entry name" value="Nucleotide-diphospho-sugar transferases"/>
    <property type="match status" value="1"/>
</dbReference>
<dbReference type="RefSeq" id="WP_179981585.1">
    <property type="nucleotide sequence ID" value="NZ_LT608333.1"/>
</dbReference>
<dbReference type="InterPro" id="IPR025993">
    <property type="entry name" value="Ceramide_glucosylTrfase"/>
</dbReference>
<protein>
    <submittedName>
        <fullName evidence="10">Glycosyltransferase probably involved in cell wall biogenesis-like protein</fullName>
    </submittedName>
</protein>
<dbReference type="AlphaFoldDB" id="A0A212KXR8"/>
<feature type="transmembrane region" description="Helical" evidence="9">
    <location>
        <begin position="343"/>
        <end position="362"/>
    </location>
</feature>
<reference evidence="10" key="1">
    <citation type="submission" date="2016-08" db="EMBL/GenBank/DDBJ databases">
        <authorList>
            <person name="Seilhamer J.J."/>
        </authorList>
    </citation>
    <scope>NUCLEOTIDE SEQUENCE</scope>
    <source>
        <strain evidence="10">86-1</strain>
    </source>
</reference>
<sequence>MFWLWLALASFKCLLLYILAKTGESLPRRVRLDEAANRALPEDRWPVVGMIVPMAGTDRRMSAAVRSLLIQNYPQYIPVLVTAKNEEPAADLVRSIQNDYPHVRHVVAGAAQHCGQKNHNSLRGVAAVKDDVEVFVFCDSTHMARPNFLRHLVGPIATGEAEFSTGYHVVDPRDQRPVTLAYALCVLLMRLLQAVSSLTQLWGGAMAMTREAFSRFAVEELWASNVVDDCSLSARLQSLRVPVRLCPGALLHTEAAKHERQVWRAWLERQVLFLKFCMPLQWGLLGFMCAAMVLPPLLAVFMLLGWLFAKVSGLTIVLVLLWVVLLAKVLHLWRNLLKRTISLARWCLSFLDAVAMFALVYVRSLPARSIVWHGQRYVVGPCGKVLRIERRFE</sequence>
<comment type="pathway">
    <text evidence="2">Lipid metabolism; sphingolipid metabolism.</text>
</comment>
<comment type="pathway">
    <text evidence="3">Sphingolipid metabolism.</text>
</comment>
<dbReference type="GO" id="GO:0016020">
    <property type="term" value="C:membrane"/>
    <property type="evidence" value="ECO:0007669"/>
    <property type="project" value="UniProtKB-SubCell"/>
</dbReference>
<dbReference type="GO" id="GO:0008120">
    <property type="term" value="F:ceramide glucosyltransferase activity"/>
    <property type="evidence" value="ECO:0007669"/>
    <property type="project" value="TreeGrafter"/>
</dbReference>
<evidence type="ECO:0000256" key="9">
    <source>
        <dbReference type="SAM" id="Phobius"/>
    </source>
</evidence>
<dbReference type="EMBL" id="FMJC01000001">
    <property type="protein sequence ID" value="SCM70094.1"/>
    <property type="molecule type" value="Genomic_DNA"/>
</dbReference>
<comment type="subcellular location">
    <subcellularLocation>
        <location evidence="1">Membrane</location>
        <topology evidence="1">Multi-pass membrane protein</topology>
    </subcellularLocation>
</comment>
<dbReference type="Pfam" id="PF13641">
    <property type="entry name" value="Glyco_tranf_2_3"/>
    <property type="match status" value="1"/>
</dbReference>
<evidence type="ECO:0000256" key="7">
    <source>
        <dbReference type="ARBA" id="ARBA00022989"/>
    </source>
</evidence>
<evidence type="ECO:0000256" key="3">
    <source>
        <dbReference type="ARBA" id="ARBA00004991"/>
    </source>
</evidence>
<evidence type="ECO:0000256" key="2">
    <source>
        <dbReference type="ARBA" id="ARBA00004760"/>
    </source>
</evidence>
<keyword evidence="8 9" id="KW-0472">Membrane</keyword>
<keyword evidence="7 9" id="KW-1133">Transmembrane helix</keyword>
<evidence type="ECO:0000313" key="10">
    <source>
        <dbReference type="EMBL" id="SCM70094.1"/>
    </source>
</evidence>
<proteinExistence type="predicted"/>
<feature type="transmembrane region" description="Helical" evidence="9">
    <location>
        <begin position="314"/>
        <end position="331"/>
    </location>
</feature>
<evidence type="ECO:0000256" key="1">
    <source>
        <dbReference type="ARBA" id="ARBA00004141"/>
    </source>
</evidence>
<feature type="transmembrane region" description="Helical" evidence="9">
    <location>
        <begin position="282"/>
        <end position="308"/>
    </location>
</feature>
<keyword evidence="4" id="KW-0328">Glycosyltransferase</keyword>
<dbReference type="InterPro" id="IPR029044">
    <property type="entry name" value="Nucleotide-diphossugar_trans"/>
</dbReference>
<name>A0A212KXR8_9BACT</name>
<dbReference type="Gene3D" id="3.90.550.10">
    <property type="entry name" value="Spore Coat Polysaccharide Biosynthesis Protein SpsA, Chain A"/>
    <property type="match status" value="1"/>
</dbReference>
<dbReference type="PANTHER" id="PTHR12726:SF0">
    <property type="entry name" value="CERAMIDE GLUCOSYLTRANSFERASE"/>
    <property type="match status" value="1"/>
</dbReference>
<keyword evidence="5 10" id="KW-0808">Transferase</keyword>
<evidence type="ECO:0000256" key="6">
    <source>
        <dbReference type="ARBA" id="ARBA00022692"/>
    </source>
</evidence>
<keyword evidence="6 9" id="KW-0812">Transmembrane</keyword>
<evidence type="ECO:0000256" key="8">
    <source>
        <dbReference type="ARBA" id="ARBA00023136"/>
    </source>
</evidence>
<gene>
    <name evidence="10" type="ORF">KL86DES1_10182</name>
</gene>
<accession>A0A212KXR8</accession>
<dbReference type="GO" id="GO:0006679">
    <property type="term" value="P:glucosylceramide biosynthetic process"/>
    <property type="evidence" value="ECO:0007669"/>
    <property type="project" value="TreeGrafter"/>
</dbReference>
<dbReference type="PANTHER" id="PTHR12726">
    <property type="entry name" value="CERAMIDE GLUCOSYLTRANSFERASE"/>
    <property type="match status" value="1"/>
</dbReference>
<evidence type="ECO:0000256" key="5">
    <source>
        <dbReference type="ARBA" id="ARBA00022679"/>
    </source>
</evidence>